<keyword evidence="1" id="KW-0472">Membrane</keyword>
<reference evidence="2" key="1">
    <citation type="journal article" date="2018" name="Nat. Genet.">
        <title>Extensive intraspecific gene order and gene structural variations between Mo17 and other maize genomes.</title>
        <authorList>
            <person name="Sun S."/>
            <person name="Zhou Y."/>
            <person name="Chen J."/>
            <person name="Shi J."/>
            <person name="Zhao H."/>
            <person name="Zhao H."/>
            <person name="Song W."/>
            <person name="Zhang M."/>
            <person name="Cui Y."/>
            <person name="Dong X."/>
            <person name="Liu H."/>
            <person name="Ma X."/>
            <person name="Jiao Y."/>
            <person name="Wang B."/>
            <person name="Wei X."/>
            <person name="Stein J.C."/>
            <person name="Glaubitz J.C."/>
            <person name="Lu F."/>
            <person name="Yu G."/>
            <person name="Liang C."/>
            <person name="Fengler K."/>
            <person name="Li B."/>
            <person name="Rafalski A."/>
            <person name="Schnable P.S."/>
            <person name="Ware D.H."/>
            <person name="Buckler E.S."/>
            <person name="Lai J."/>
        </authorList>
    </citation>
    <scope>NUCLEOTIDE SEQUENCE [LARGE SCALE GENOMIC DNA]</scope>
    <source>
        <tissue evidence="2">Seedling</tissue>
    </source>
</reference>
<evidence type="ECO:0000313" key="2">
    <source>
        <dbReference type="EMBL" id="PWZ52997.1"/>
    </source>
</evidence>
<evidence type="ECO:0000256" key="1">
    <source>
        <dbReference type="SAM" id="Phobius"/>
    </source>
</evidence>
<name>A0A317Y2X7_MAIZE</name>
<organism evidence="2">
    <name type="scientific">Zea mays</name>
    <name type="common">Maize</name>
    <dbReference type="NCBI Taxonomy" id="4577"/>
    <lineage>
        <taxon>Eukaryota</taxon>
        <taxon>Viridiplantae</taxon>
        <taxon>Streptophyta</taxon>
        <taxon>Embryophyta</taxon>
        <taxon>Tracheophyta</taxon>
        <taxon>Spermatophyta</taxon>
        <taxon>Magnoliopsida</taxon>
        <taxon>Liliopsida</taxon>
        <taxon>Poales</taxon>
        <taxon>Poaceae</taxon>
        <taxon>PACMAD clade</taxon>
        <taxon>Panicoideae</taxon>
        <taxon>Andropogonodae</taxon>
        <taxon>Andropogoneae</taxon>
        <taxon>Tripsacinae</taxon>
        <taxon>Zea</taxon>
    </lineage>
</organism>
<dbReference type="AlphaFoldDB" id="A0A317Y2X7"/>
<sequence>MRGAPGRRGRCRAREAVPLSGAGPAPRRWSCRTRHRPTRSVCTSTSSSRFTLHCPSSWASKDNNPHTLFRAFWAQFLLNALLALLRLAVMYVGPTLIQSFVDFTSAGEQRLFEEGARLVVTLLAAKCAETLCNH</sequence>
<gene>
    <name evidence="2" type="primary">ABCC4_0</name>
    <name evidence="2" type="ORF">Zm00014a_042654</name>
</gene>
<proteinExistence type="predicted"/>
<comment type="caution">
    <text evidence="2">The sequence shown here is derived from an EMBL/GenBank/DDBJ whole genome shotgun (WGS) entry which is preliminary data.</text>
</comment>
<feature type="transmembrane region" description="Helical" evidence="1">
    <location>
        <begin position="71"/>
        <end position="93"/>
    </location>
</feature>
<accession>A0A317Y2X7</accession>
<dbReference type="Proteomes" id="UP000251960">
    <property type="component" value="Chromosome 1"/>
</dbReference>
<keyword evidence="1" id="KW-0812">Transmembrane</keyword>
<protein>
    <submittedName>
        <fullName evidence="2">ABC transporter C family member 4</fullName>
    </submittedName>
</protein>
<keyword evidence="1" id="KW-1133">Transmembrane helix</keyword>
<dbReference type="EMBL" id="NCVQ01000001">
    <property type="protein sequence ID" value="PWZ52997.1"/>
    <property type="molecule type" value="Genomic_DNA"/>
</dbReference>